<evidence type="ECO:0000256" key="1">
    <source>
        <dbReference type="SAM" id="MobiDB-lite"/>
    </source>
</evidence>
<feature type="region of interest" description="Disordered" evidence="1">
    <location>
        <begin position="38"/>
        <end position="63"/>
    </location>
</feature>
<gene>
    <name evidence="2" type="ORF">UFOPK2001_00743</name>
</gene>
<name>A0A6J6JC22_9ZZZZ</name>
<evidence type="ECO:0000313" key="2">
    <source>
        <dbReference type="EMBL" id="CAB4634430.1"/>
    </source>
</evidence>
<reference evidence="2" key="1">
    <citation type="submission" date="2020-05" db="EMBL/GenBank/DDBJ databases">
        <authorList>
            <person name="Chiriac C."/>
            <person name="Salcher M."/>
            <person name="Ghai R."/>
            <person name="Kavagutti S V."/>
        </authorList>
    </citation>
    <scope>NUCLEOTIDE SEQUENCE</scope>
</reference>
<organism evidence="2">
    <name type="scientific">freshwater metagenome</name>
    <dbReference type="NCBI Taxonomy" id="449393"/>
    <lineage>
        <taxon>unclassified sequences</taxon>
        <taxon>metagenomes</taxon>
        <taxon>ecological metagenomes</taxon>
    </lineage>
</organism>
<accession>A0A6J6JC22</accession>
<protein>
    <submittedName>
        <fullName evidence="2">Unannotated protein</fullName>
    </submittedName>
</protein>
<dbReference type="AlphaFoldDB" id="A0A6J6JC22"/>
<proteinExistence type="predicted"/>
<dbReference type="PROSITE" id="PS51257">
    <property type="entry name" value="PROKAR_LIPOPROTEIN"/>
    <property type="match status" value="1"/>
</dbReference>
<dbReference type="EMBL" id="CAEZVN010000064">
    <property type="protein sequence ID" value="CAB4634430.1"/>
    <property type="molecule type" value="Genomic_DNA"/>
</dbReference>
<sequence>MKLKTIRSAVSTAAAASLLAISLGGCALLYPNWETTANPSDPATAPSSSSPAPVDTASATPSASPSAAKAKAQITFVDSGVDAAAGVIYAVASVSNVVEDGGLCTLTFIGAGKTKTVTGKAEANVTTTQCHPLELAMAGLPKGAGLITVTYDSPTHAGTSTAVGVVIP</sequence>